<dbReference type="EMBL" id="JAIQCV010000001">
    <property type="protein sequence ID" value="KAH1130269.1"/>
    <property type="molecule type" value="Genomic_DNA"/>
</dbReference>
<evidence type="ECO:0000313" key="1">
    <source>
        <dbReference type="EMBL" id="KAH1130269.1"/>
    </source>
</evidence>
<gene>
    <name evidence="1" type="ORF">J1N35_001647</name>
</gene>
<dbReference type="Proteomes" id="UP000828251">
    <property type="component" value="Unassembled WGS sequence"/>
</dbReference>
<accession>A0A9D3WJE1</accession>
<reference evidence="1 2" key="1">
    <citation type="journal article" date="2021" name="Plant Biotechnol. J.">
        <title>Multi-omics assisted identification of the key and species-specific regulatory components of drought-tolerant mechanisms in Gossypium stocksii.</title>
        <authorList>
            <person name="Yu D."/>
            <person name="Ke L."/>
            <person name="Zhang D."/>
            <person name="Wu Y."/>
            <person name="Sun Y."/>
            <person name="Mei J."/>
            <person name="Sun J."/>
            <person name="Sun Y."/>
        </authorList>
    </citation>
    <scope>NUCLEOTIDE SEQUENCE [LARGE SCALE GENOMIC DNA]</scope>
    <source>
        <strain evidence="2">cv. E1</strain>
        <tissue evidence="1">Leaf</tissue>
    </source>
</reference>
<keyword evidence="2" id="KW-1185">Reference proteome</keyword>
<proteinExistence type="predicted"/>
<evidence type="ECO:0000313" key="2">
    <source>
        <dbReference type="Proteomes" id="UP000828251"/>
    </source>
</evidence>
<organism evidence="1 2">
    <name type="scientific">Gossypium stocksii</name>
    <dbReference type="NCBI Taxonomy" id="47602"/>
    <lineage>
        <taxon>Eukaryota</taxon>
        <taxon>Viridiplantae</taxon>
        <taxon>Streptophyta</taxon>
        <taxon>Embryophyta</taxon>
        <taxon>Tracheophyta</taxon>
        <taxon>Spermatophyta</taxon>
        <taxon>Magnoliopsida</taxon>
        <taxon>eudicotyledons</taxon>
        <taxon>Gunneridae</taxon>
        <taxon>Pentapetalae</taxon>
        <taxon>rosids</taxon>
        <taxon>malvids</taxon>
        <taxon>Malvales</taxon>
        <taxon>Malvaceae</taxon>
        <taxon>Malvoideae</taxon>
        <taxon>Gossypium</taxon>
    </lineage>
</organism>
<protein>
    <submittedName>
        <fullName evidence="1">Uncharacterized protein</fullName>
    </submittedName>
</protein>
<dbReference type="AlphaFoldDB" id="A0A9D3WJE1"/>
<name>A0A9D3WJE1_9ROSI</name>
<comment type="caution">
    <text evidence="1">The sequence shown here is derived from an EMBL/GenBank/DDBJ whole genome shotgun (WGS) entry which is preliminary data.</text>
</comment>
<sequence>MTSKSTPRWPPVISGLYGRPSSVFKYWLVSAPFVSHPRFENGVLQLRNEIIHGRPLLSAEM</sequence>